<proteinExistence type="predicted"/>
<dbReference type="GO" id="GO:0000287">
    <property type="term" value="F:magnesium ion binding"/>
    <property type="evidence" value="ECO:0007669"/>
    <property type="project" value="InterPro"/>
</dbReference>
<feature type="domain" description="4'-phosphopantetheinyl transferase" evidence="2">
    <location>
        <begin position="19"/>
        <end position="118"/>
    </location>
</feature>
<dbReference type="SUPFAM" id="SSF56214">
    <property type="entry name" value="4'-phosphopantetheinyl transferase"/>
    <property type="match status" value="1"/>
</dbReference>
<organism evidence="3">
    <name type="scientific">Streptomyces sp. NBC_00060</name>
    <dbReference type="NCBI Taxonomy" id="2975636"/>
    <lineage>
        <taxon>Bacteria</taxon>
        <taxon>Bacillati</taxon>
        <taxon>Actinomycetota</taxon>
        <taxon>Actinomycetes</taxon>
        <taxon>Kitasatosporales</taxon>
        <taxon>Streptomycetaceae</taxon>
        <taxon>Streptomyces</taxon>
    </lineage>
</organism>
<dbReference type="InterPro" id="IPR008278">
    <property type="entry name" value="4-PPantetheinyl_Trfase_dom"/>
</dbReference>
<dbReference type="GO" id="GO:0008897">
    <property type="term" value="F:holo-[acyl-carrier-protein] synthase activity"/>
    <property type="evidence" value="ECO:0007669"/>
    <property type="project" value="InterPro"/>
</dbReference>
<evidence type="ECO:0000256" key="1">
    <source>
        <dbReference type="ARBA" id="ARBA00022679"/>
    </source>
</evidence>
<gene>
    <name evidence="3" type="ORF">OHV25_03700</name>
</gene>
<sequence>MEISEILHASMPRDVHSAGLDLVDLCRWDLAVARTKGELLQRVFTLAERRAAESRAAPGTPHERLLGQAFGVKEGVIKAVGGLPMDTGFKDIEVDAVPGQAAWPVRLHGELERWAADHSVEMVGGAHELGDDMAAAWAVARTPDEPEGGTP</sequence>
<dbReference type="InterPro" id="IPR037143">
    <property type="entry name" value="4-PPantetheinyl_Trfase_dom_sf"/>
</dbReference>
<accession>A0AAU2GV25</accession>
<dbReference type="EMBL" id="CP108253">
    <property type="protein sequence ID" value="WTU38731.1"/>
    <property type="molecule type" value="Genomic_DNA"/>
</dbReference>
<evidence type="ECO:0000313" key="3">
    <source>
        <dbReference type="EMBL" id="WTU38731.1"/>
    </source>
</evidence>
<dbReference type="Pfam" id="PF01648">
    <property type="entry name" value="ACPS"/>
    <property type="match status" value="1"/>
</dbReference>
<dbReference type="Gene3D" id="3.90.470.20">
    <property type="entry name" value="4'-phosphopantetheinyl transferase domain"/>
    <property type="match status" value="1"/>
</dbReference>
<evidence type="ECO:0000259" key="2">
    <source>
        <dbReference type="Pfam" id="PF01648"/>
    </source>
</evidence>
<dbReference type="AlphaFoldDB" id="A0AAU2GV25"/>
<reference evidence="3" key="1">
    <citation type="submission" date="2022-10" db="EMBL/GenBank/DDBJ databases">
        <title>The complete genomes of actinobacterial strains from the NBC collection.</title>
        <authorList>
            <person name="Joergensen T.S."/>
            <person name="Alvarez Arevalo M."/>
            <person name="Sterndorff E.B."/>
            <person name="Faurdal D."/>
            <person name="Vuksanovic O."/>
            <person name="Mourched A.-S."/>
            <person name="Charusanti P."/>
            <person name="Shaw S."/>
            <person name="Blin K."/>
            <person name="Weber T."/>
        </authorList>
    </citation>
    <scope>NUCLEOTIDE SEQUENCE</scope>
    <source>
        <strain evidence="3">NBC_00060</strain>
    </source>
</reference>
<name>A0AAU2GV25_9ACTN</name>
<protein>
    <submittedName>
        <fullName evidence="3">4'-phosphopantetheinyl transferase superfamily protein</fullName>
    </submittedName>
</protein>
<keyword evidence="1 3" id="KW-0808">Transferase</keyword>